<feature type="non-terminal residue" evidence="2">
    <location>
        <position position="1"/>
    </location>
</feature>
<evidence type="ECO:0000256" key="1">
    <source>
        <dbReference type="SAM" id="Phobius"/>
    </source>
</evidence>
<feature type="transmembrane region" description="Helical" evidence="1">
    <location>
        <begin position="16"/>
        <end position="34"/>
    </location>
</feature>
<comment type="caution">
    <text evidence="2">The sequence shown here is derived from an EMBL/GenBank/DDBJ whole genome shotgun (WGS) entry which is preliminary data.</text>
</comment>
<gene>
    <name evidence="2" type="ORF">S06H3_57850</name>
</gene>
<keyword evidence="1" id="KW-1133">Transmembrane helix</keyword>
<keyword evidence="1" id="KW-0812">Transmembrane</keyword>
<name>X1Q6D3_9ZZZZ</name>
<proteinExistence type="predicted"/>
<dbReference type="EMBL" id="BARV01037391">
    <property type="protein sequence ID" value="GAI50311.1"/>
    <property type="molecule type" value="Genomic_DNA"/>
</dbReference>
<sequence length="38" mass="4149">VGITVIGHTMTVLEDVMVIAILGVFMILAATWSFNKQE</sequence>
<dbReference type="AlphaFoldDB" id="X1Q6D3"/>
<evidence type="ECO:0000313" key="2">
    <source>
        <dbReference type="EMBL" id="GAI50311.1"/>
    </source>
</evidence>
<reference evidence="2" key="1">
    <citation type="journal article" date="2014" name="Front. Microbiol.">
        <title>High frequency of phylogenetically diverse reductive dehalogenase-homologous genes in deep subseafloor sedimentary metagenomes.</title>
        <authorList>
            <person name="Kawai M."/>
            <person name="Futagami T."/>
            <person name="Toyoda A."/>
            <person name="Takaki Y."/>
            <person name="Nishi S."/>
            <person name="Hori S."/>
            <person name="Arai W."/>
            <person name="Tsubouchi T."/>
            <person name="Morono Y."/>
            <person name="Uchiyama I."/>
            <person name="Ito T."/>
            <person name="Fujiyama A."/>
            <person name="Inagaki F."/>
            <person name="Takami H."/>
        </authorList>
    </citation>
    <scope>NUCLEOTIDE SEQUENCE</scope>
    <source>
        <strain evidence="2">Expedition CK06-06</strain>
    </source>
</reference>
<organism evidence="2">
    <name type="scientific">marine sediment metagenome</name>
    <dbReference type="NCBI Taxonomy" id="412755"/>
    <lineage>
        <taxon>unclassified sequences</taxon>
        <taxon>metagenomes</taxon>
        <taxon>ecological metagenomes</taxon>
    </lineage>
</organism>
<protein>
    <submittedName>
        <fullName evidence="2">Uncharacterized protein</fullName>
    </submittedName>
</protein>
<keyword evidence="1" id="KW-0472">Membrane</keyword>
<accession>X1Q6D3</accession>